<protein>
    <submittedName>
        <fullName evidence="1">Transposase</fullName>
    </submittedName>
</protein>
<organism evidence="1 2">
    <name type="scientific">Okeania hirsuta</name>
    <dbReference type="NCBI Taxonomy" id="1458930"/>
    <lineage>
        <taxon>Bacteria</taxon>
        <taxon>Bacillati</taxon>
        <taxon>Cyanobacteriota</taxon>
        <taxon>Cyanophyceae</taxon>
        <taxon>Oscillatoriophycideae</taxon>
        <taxon>Oscillatoriales</taxon>
        <taxon>Microcoleaceae</taxon>
        <taxon>Okeania</taxon>
    </lineage>
</organism>
<gene>
    <name evidence="1" type="ORF">D5R40_31520</name>
</gene>
<proteinExistence type="predicted"/>
<evidence type="ECO:0000313" key="2">
    <source>
        <dbReference type="Proteomes" id="UP000269154"/>
    </source>
</evidence>
<comment type="caution">
    <text evidence="1">The sequence shown here is derived from an EMBL/GenBank/DDBJ whole genome shotgun (WGS) entry which is preliminary data.</text>
</comment>
<name>A0A3N6NW67_9CYAN</name>
<dbReference type="Proteomes" id="UP000269154">
    <property type="component" value="Unassembled WGS sequence"/>
</dbReference>
<feature type="non-terminal residue" evidence="1">
    <location>
        <position position="178"/>
    </location>
</feature>
<dbReference type="AlphaFoldDB" id="A0A3N6NW67"/>
<evidence type="ECO:0000313" key="1">
    <source>
        <dbReference type="EMBL" id="RQH21173.1"/>
    </source>
</evidence>
<keyword evidence="2" id="KW-1185">Reference proteome</keyword>
<sequence length="178" mass="20767">MRLVDRHIINRTHNFWRVCDELAFKSKNLYDLANYYCRQHFFQSSKSLDLTKLYHATKDSDAYRALPTKVSKQIIKCLVATWRSYFQAMGEWSKHPGKFLGKPKIPKYKDKTQGRNVVIYSKESVYRASLKNGICHLSMSDIKIPVVVDTVIEVRIVPATSCYIIEVVYEKTNQPQIN</sequence>
<accession>A0A3N6NW67</accession>
<dbReference type="EMBL" id="RCBY01000393">
    <property type="protein sequence ID" value="RQH21173.1"/>
    <property type="molecule type" value="Genomic_DNA"/>
</dbReference>
<reference evidence="1 2" key="1">
    <citation type="journal article" date="2018" name="ACS Chem. Biol.">
        <title>Ketoreductase domain dysfunction expands chemodiversity: malyngamide biosynthesis in the cyanobacterium Okeania hirsuta.</title>
        <authorList>
            <person name="Moss N.A."/>
            <person name="Leao T."/>
            <person name="Rankin M."/>
            <person name="McCullough T.M."/>
            <person name="Qu P."/>
            <person name="Korobeynikov A."/>
            <person name="Smith J.L."/>
            <person name="Gerwick L."/>
            <person name="Gerwick W.H."/>
        </authorList>
    </citation>
    <scope>NUCLEOTIDE SEQUENCE [LARGE SCALE GENOMIC DNA]</scope>
    <source>
        <strain evidence="1 2">PAB10Feb10-1</strain>
    </source>
</reference>